<comment type="catalytic activity">
    <reaction evidence="7">
        <text>[glutamine synthetase]-O(4)-(5'-adenylyl)-L-tyrosine + phosphate = [glutamine synthetase]-L-tyrosine + ADP</text>
        <dbReference type="Rhea" id="RHEA:43716"/>
        <dbReference type="Rhea" id="RHEA-COMP:10660"/>
        <dbReference type="Rhea" id="RHEA-COMP:10661"/>
        <dbReference type="ChEBI" id="CHEBI:43474"/>
        <dbReference type="ChEBI" id="CHEBI:46858"/>
        <dbReference type="ChEBI" id="CHEBI:83624"/>
        <dbReference type="ChEBI" id="CHEBI:456216"/>
        <dbReference type="EC" id="2.7.7.89"/>
    </reaction>
</comment>
<keyword evidence="3 7" id="KW-0547">Nucleotide-binding</keyword>
<dbReference type="CDD" id="cd05401">
    <property type="entry name" value="NT_GlnE_GlnD_like"/>
    <property type="match status" value="2"/>
</dbReference>
<evidence type="ECO:0000256" key="1">
    <source>
        <dbReference type="ARBA" id="ARBA00022679"/>
    </source>
</evidence>
<dbReference type="RefSeq" id="WP_123273107.1">
    <property type="nucleotide sequence ID" value="NZ_RJJQ01000029.1"/>
</dbReference>
<feature type="domain" description="Glutamate-ammonia ligase adenylyltransferase repeated" evidence="8">
    <location>
        <begin position="79"/>
        <end position="311"/>
    </location>
</feature>
<feature type="region of interest" description="Adenylyl removase" evidence="7">
    <location>
        <begin position="1"/>
        <end position="477"/>
    </location>
</feature>
<comment type="cofactor">
    <cofactor evidence="7">
        <name>Mg(2+)</name>
        <dbReference type="ChEBI" id="CHEBI:18420"/>
    </cofactor>
</comment>
<accession>A0A3M9LWX9</accession>
<dbReference type="PANTHER" id="PTHR30621:SF0">
    <property type="entry name" value="BIFUNCTIONAL GLUTAMINE SYNTHETASE ADENYLYLTRANSFERASE_ADENYLYL-REMOVING ENZYME"/>
    <property type="match status" value="1"/>
</dbReference>
<dbReference type="GO" id="GO:0005829">
    <property type="term" value="C:cytosol"/>
    <property type="evidence" value="ECO:0007669"/>
    <property type="project" value="TreeGrafter"/>
</dbReference>
<keyword evidence="6 7" id="KW-0511">Multifunctional enzyme</keyword>
<dbReference type="OrthoDB" id="9759366at2"/>
<feature type="domain" description="Glutamate-ammonia ligase adenylyltransferase repeated" evidence="8">
    <location>
        <begin position="578"/>
        <end position="815"/>
    </location>
</feature>
<dbReference type="InterPro" id="IPR043519">
    <property type="entry name" value="NT_sf"/>
</dbReference>
<dbReference type="GO" id="GO:0000820">
    <property type="term" value="P:regulation of glutamine family amino acid metabolic process"/>
    <property type="evidence" value="ECO:0007669"/>
    <property type="project" value="UniProtKB-UniRule"/>
</dbReference>
<keyword evidence="5 7" id="KW-0460">Magnesium</keyword>
<keyword evidence="4 7" id="KW-0067">ATP-binding</keyword>
<evidence type="ECO:0000313" key="10">
    <source>
        <dbReference type="EMBL" id="RNI17742.1"/>
    </source>
</evidence>
<feature type="region of interest" description="Adenylyl transferase" evidence="7">
    <location>
        <begin position="485"/>
        <end position="994"/>
    </location>
</feature>
<dbReference type="AlphaFoldDB" id="A0A3M9LWX9"/>
<evidence type="ECO:0000259" key="9">
    <source>
        <dbReference type="Pfam" id="PF08335"/>
    </source>
</evidence>
<dbReference type="Pfam" id="PF03710">
    <property type="entry name" value="GlnE"/>
    <property type="match status" value="2"/>
</dbReference>
<proteinExistence type="inferred from homology"/>
<feature type="domain" description="PII-uridylyltransferase/Glutamine-synthetase adenylyltransferase" evidence="9">
    <location>
        <begin position="853"/>
        <end position="976"/>
    </location>
</feature>
<dbReference type="SUPFAM" id="SSF81301">
    <property type="entry name" value="Nucleotidyltransferase"/>
    <property type="match status" value="2"/>
</dbReference>
<dbReference type="Gene3D" id="3.30.460.10">
    <property type="entry name" value="Beta Polymerase, domain 2"/>
    <property type="match status" value="2"/>
</dbReference>
<dbReference type="InterPro" id="IPR005190">
    <property type="entry name" value="GlnE_rpt_dom"/>
</dbReference>
<comment type="caution">
    <text evidence="10">The sequence shown here is derived from an EMBL/GenBank/DDBJ whole genome shotgun (WGS) entry which is preliminary data.</text>
</comment>
<dbReference type="Proteomes" id="UP000271678">
    <property type="component" value="Unassembled WGS sequence"/>
</dbReference>
<evidence type="ECO:0000256" key="2">
    <source>
        <dbReference type="ARBA" id="ARBA00022695"/>
    </source>
</evidence>
<keyword evidence="1 7" id="KW-0808">Transferase</keyword>
<gene>
    <name evidence="7" type="primary">glnE</name>
    <name evidence="10" type="ORF">EFY87_19280</name>
</gene>
<dbReference type="PANTHER" id="PTHR30621">
    <property type="entry name" value="GLUTAMINE SYNTHETASE ADENYLYLTRANSFERASE"/>
    <property type="match status" value="1"/>
</dbReference>
<name>A0A3M9LWX9_9MICO</name>
<dbReference type="Gene3D" id="1.20.120.330">
    <property type="entry name" value="Nucleotidyltransferases domain 2"/>
    <property type="match status" value="2"/>
</dbReference>
<evidence type="ECO:0000256" key="4">
    <source>
        <dbReference type="ARBA" id="ARBA00022840"/>
    </source>
</evidence>
<dbReference type="GO" id="GO:0000287">
    <property type="term" value="F:magnesium ion binding"/>
    <property type="evidence" value="ECO:0007669"/>
    <property type="project" value="UniProtKB-UniRule"/>
</dbReference>
<dbReference type="HAMAP" id="MF_00802">
    <property type="entry name" value="GlnE"/>
    <property type="match status" value="1"/>
</dbReference>
<dbReference type="EMBL" id="RJJQ01000029">
    <property type="protein sequence ID" value="RNI17742.1"/>
    <property type="molecule type" value="Genomic_DNA"/>
</dbReference>
<feature type="domain" description="PII-uridylyltransferase/Glutamine-synthetase adenylyltransferase" evidence="9">
    <location>
        <begin position="333"/>
        <end position="473"/>
    </location>
</feature>
<evidence type="ECO:0000256" key="5">
    <source>
        <dbReference type="ARBA" id="ARBA00022842"/>
    </source>
</evidence>
<evidence type="ECO:0000256" key="7">
    <source>
        <dbReference type="HAMAP-Rule" id="MF_00802"/>
    </source>
</evidence>
<dbReference type="InterPro" id="IPR023057">
    <property type="entry name" value="GlnE"/>
</dbReference>
<keyword evidence="11" id="KW-1185">Reference proteome</keyword>
<dbReference type="EC" id="2.7.7.42" evidence="7"/>
<organism evidence="10 11">
    <name type="scientific">Flexivirga caeni</name>
    <dbReference type="NCBI Taxonomy" id="2294115"/>
    <lineage>
        <taxon>Bacteria</taxon>
        <taxon>Bacillati</taxon>
        <taxon>Actinomycetota</taxon>
        <taxon>Actinomycetes</taxon>
        <taxon>Micrococcales</taxon>
        <taxon>Dermacoccaceae</taxon>
        <taxon>Flexivirga</taxon>
    </lineage>
</organism>
<dbReference type="Pfam" id="PF08335">
    <property type="entry name" value="GlnD_UR_UTase"/>
    <property type="match status" value="2"/>
</dbReference>
<dbReference type="GO" id="GO:0008882">
    <property type="term" value="F:[glutamate-ammonia-ligase] adenylyltransferase activity"/>
    <property type="evidence" value="ECO:0007669"/>
    <property type="project" value="UniProtKB-UniRule"/>
</dbReference>
<dbReference type="GO" id="GO:0005524">
    <property type="term" value="F:ATP binding"/>
    <property type="evidence" value="ECO:0007669"/>
    <property type="project" value="UniProtKB-UniRule"/>
</dbReference>
<comment type="similarity">
    <text evidence="7">Belongs to the GlnE family.</text>
</comment>
<evidence type="ECO:0000313" key="11">
    <source>
        <dbReference type="Proteomes" id="UP000271678"/>
    </source>
</evidence>
<evidence type="ECO:0000256" key="6">
    <source>
        <dbReference type="ARBA" id="ARBA00023268"/>
    </source>
</evidence>
<evidence type="ECO:0000256" key="3">
    <source>
        <dbReference type="ARBA" id="ARBA00022741"/>
    </source>
</evidence>
<keyword evidence="2 7" id="KW-0548">Nucleotidyltransferase</keyword>
<reference evidence="10 11" key="1">
    <citation type="submission" date="2018-11" db="EMBL/GenBank/DDBJ databases">
        <title>Draft genome of Simplicispira Flexivirga sp. BO-16.</title>
        <authorList>
            <person name="Im W.T."/>
        </authorList>
    </citation>
    <scope>NUCLEOTIDE SEQUENCE [LARGE SCALE GENOMIC DNA]</scope>
    <source>
        <strain evidence="10 11">BO-16</strain>
    </source>
</reference>
<dbReference type="NCBIfam" id="NF010707">
    <property type="entry name" value="PRK14109.1"/>
    <property type="match status" value="1"/>
</dbReference>
<comment type="catalytic activity">
    <reaction evidence="7">
        <text>[glutamine synthetase]-L-tyrosine + ATP = [glutamine synthetase]-O(4)-(5'-adenylyl)-L-tyrosine + diphosphate</text>
        <dbReference type="Rhea" id="RHEA:18589"/>
        <dbReference type="Rhea" id="RHEA-COMP:10660"/>
        <dbReference type="Rhea" id="RHEA-COMP:10661"/>
        <dbReference type="ChEBI" id="CHEBI:30616"/>
        <dbReference type="ChEBI" id="CHEBI:33019"/>
        <dbReference type="ChEBI" id="CHEBI:46858"/>
        <dbReference type="ChEBI" id="CHEBI:83624"/>
        <dbReference type="EC" id="2.7.7.42"/>
    </reaction>
</comment>
<comment type="function">
    <text evidence="7">Involved in the regulation of glutamine synthetase GlnA, a key enzyme in the process to assimilate ammonia. When cellular nitrogen levels are high, the C-terminal adenylyl transferase (AT) inactivates GlnA by covalent transfer of an adenylyl group from ATP to specific tyrosine residue of GlnA, thus reducing its activity. Conversely, when nitrogen levels are low, the N-terminal adenylyl removase (AR) activates GlnA by removing the adenylyl group by phosphorolysis, increasing its activity. The regulatory region of GlnE binds the signal transduction protein PII (GlnB) which indicates the nitrogen status of the cell.</text>
</comment>
<sequence>MTVSLTALARAGFTEPERAPRMLDELRLPATEVADAVASLGKAASPDHALLGLVRLSEVLPARESNALTTLFAQDKDGWNRLVAVLGASTALTDHLVRHPERWHDVVAARIRDREQLYALLTDAVGDATGTPAYDALRVAYYRQLVQIAAVDLTGDAVELLPEVSEALAELAGAAVGAALEIARHTVPDSDSCRLTVIGMGKCGGRELNYISDVDVVFVAEPADGVTEAHAMEVGAKLATEVMRACSVSTGEGALWQVDPALRPEGKQGPLVRTVDSHRAYYDRWAKTWEFQALLKARPIAGDEEIGAAYLDAVQPLVWRAADREHFVEDVQAMRRRVEAHVPAAEAGRQLKLGPGGLRDIEFSMQLLQLVHGRTDERLRNRGTLAAMESLSRGGYIGRVDAHELDQAYRQLRVLEHRIQLSRMRRTHLIPNNPAELRALGRSVGLRVDPETEVVRQWRERAAGVRRLHERIFYRPLLTAVANLSVDDAQLTRANAEDRFAALGFRDAKGAVRHLEALTSGVSRRAAIQRTLLPVMLQWFSEEVDPDLGLLAFRKLSDALGSTHWFLKMLRDEGRAAETLARSLAASRYVGQLLENAPSAVRVFGSHYALVPLSREQLLTVMQSAVERQPDDAAALLAIRSARRDELIRIAVADLTGAIDLDTVERSLTDLAAATLQGALDLAVRHVERDSGQTLSTAMTIIGMGRLGGREMGYASDADVMFVHDPLPGADPQVAQRQAEEVVTYLSSGLSAAGPDPALVVDADLRPEGRSGPIVRTLASYAAYYERWSEGWEAQALLRANPIAGDQALAARFTELIDPLRYPQGGIDASAVRAIRMLKARMEAERLPRGGDIRTHFKLGRGGLSDVEWTVQLAQLQHAYDIPDLRHPGTMTPLRVMAQQGLIEVRDAAKLRESWTLASRLRNASVLWRGRPVDSLPGSLADADGIARILGSPVGSGHELSERYLRVSRRAREVVERDFYGSPTDSDRDTDPTR</sequence>
<dbReference type="GO" id="GO:0047388">
    <property type="term" value="F:[glutamine synthetase]-adenylyl-L-tyrosine phosphorylase activity"/>
    <property type="evidence" value="ECO:0007669"/>
    <property type="project" value="UniProtKB-EC"/>
</dbReference>
<evidence type="ECO:0000259" key="8">
    <source>
        <dbReference type="Pfam" id="PF03710"/>
    </source>
</evidence>
<dbReference type="EC" id="2.7.7.89" evidence="7"/>
<protein>
    <recommendedName>
        <fullName evidence="7">Bifunctional glutamine synthetase adenylyltransferase/adenylyl-removing enzyme</fullName>
    </recommendedName>
    <alternativeName>
        <fullName evidence="7">ATP:glutamine synthetase adenylyltransferase</fullName>
    </alternativeName>
    <alternativeName>
        <fullName evidence="7">ATase</fullName>
    </alternativeName>
    <domain>
        <recommendedName>
            <fullName evidence="7">Glutamine synthetase adenylyl-L-tyrosine phosphorylase</fullName>
            <ecNumber evidence="7">2.7.7.89</ecNumber>
        </recommendedName>
        <alternativeName>
            <fullName evidence="7">Adenylyl removase</fullName>
            <shortName evidence="7">AR</shortName>
            <shortName evidence="7">AT-N</shortName>
        </alternativeName>
    </domain>
    <domain>
        <recommendedName>
            <fullName evidence="7">Glutamine synthetase adenylyl transferase</fullName>
            <ecNumber evidence="7">2.7.7.42</ecNumber>
        </recommendedName>
        <alternativeName>
            <fullName evidence="7">Adenylyl transferase</fullName>
            <shortName evidence="7">AT</shortName>
            <shortName evidence="7">AT-C</shortName>
        </alternativeName>
    </domain>
</protein>
<dbReference type="SUPFAM" id="SSF81593">
    <property type="entry name" value="Nucleotidyltransferase substrate binding subunit/domain"/>
    <property type="match status" value="2"/>
</dbReference>
<dbReference type="InterPro" id="IPR013546">
    <property type="entry name" value="PII_UdlTrfase/GS_AdlTrfase"/>
</dbReference>